<dbReference type="InterPro" id="IPR050275">
    <property type="entry name" value="PGM_Phosphatase"/>
</dbReference>
<dbReference type="CDD" id="cd07067">
    <property type="entry name" value="HP_PGM_like"/>
    <property type="match status" value="1"/>
</dbReference>
<evidence type="ECO:0000313" key="4">
    <source>
        <dbReference type="Proteomes" id="UP000617426"/>
    </source>
</evidence>
<feature type="binding site" evidence="2">
    <location>
        <position position="85"/>
    </location>
    <ligand>
        <name>substrate</name>
    </ligand>
</feature>
<feature type="binding site" evidence="2">
    <location>
        <begin position="18"/>
        <end position="25"/>
    </location>
    <ligand>
        <name>substrate</name>
    </ligand>
</feature>
<organism evidence="3 4">
    <name type="scientific">Schaalia hyovaginalis</name>
    <dbReference type="NCBI Taxonomy" id="29316"/>
    <lineage>
        <taxon>Bacteria</taxon>
        <taxon>Bacillati</taxon>
        <taxon>Actinomycetota</taxon>
        <taxon>Actinomycetes</taxon>
        <taxon>Actinomycetales</taxon>
        <taxon>Actinomycetaceae</taxon>
        <taxon>Schaalia</taxon>
    </lineage>
</organism>
<evidence type="ECO:0000313" key="3">
    <source>
        <dbReference type="EMBL" id="MBB6334502.1"/>
    </source>
</evidence>
<dbReference type="Pfam" id="PF00300">
    <property type="entry name" value="His_Phos_1"/>
    <property type="match status" value="2"/>
</dbReference>
<dbReference type="InterPro" id="IPR013078">
    <property type="entry name" value="His_Pase_superF_clade-1"/>
</dbReference>
<feature type="active site" description="Proton donor/acceptor" evidence="1">
    <location>
        <position position="115"/>
    </location>
</feature>
<dbReference type="AlphaFoldDB" id="A0A923E498"/>
<dbReference type="GO" id="GO:0016791">
    <property type="term" value="F:phosphatase activity"/>
    <property type="evidence" value="ECO:0007669"/>
    <property type="project" value="TreeGrafter"/>
</dbReference>
<dbReference type="SUPFAM" id="SSF53254">
    <property type="entry name" value="Phosphoglycerate mutase-like"/>
    <property type="match status" value="1"/>
</dbReference>
<protein>
    <submittedName>
        <fullName evidence="3">Phosphoglycerate mutase</fullName>
        <ecNumber evidence="3">5.4.2.12</ecNumber>
    </submittedName>
</protein>
<feature type="binding site" evidence="2">
    <location>
        <begin position="115"/>
        <end position="118"/>
    </location>
    <ligand>
        <name>substrate</name>
    </ligand>
</feature>
<evidence type="ECO:0000256" key="2">
    <source>
        <dbReference type="PIRSR" id="PIRSR613078-2"/>
    </source>
</evidence>
<sequence>MSGAFEGVRGASKIVFVRHGQTDFNVQRRFQGIIDHPLNDHGREQARRAGEVLARRIASPSAQVGMNVGAAASGVARIICSPLSRAHETARILAAALCAEGVKAGEPRVDERLIERCYGLFEGLTVDEAIARHEGEVAQWRATGESEAAGVEASDRVGRRIMDAALDAAASAPEGSTLVVVSHGAAISRGLVTFMGLNPLSFDALRGLDNCHWSELACVGGGGSGASGAPAWRLTSHNVGYREDVLGA</sequence>
<evidence type="ECO:0000256" key="1">
    <source>
        <dbReference type="PIRSR" id="PIRSR613078-1"/>
    </source>
</evidence>
<reference evidence="3" key="1">
    <citation type="submission" date="2020-08" db="EMBL/GenBank/DDBJ databases">
        <title>Sequencing the genomes of 1000 actinobacteria strains.</title>
        <authorList>
            <person name="Klenk H.-P."/>
        </authorList>
    </citation>
    <scope>NUCLEOTIDE SEQUENCE</scope>
    <source>
        <strain evidence="3">DSM 10695</strain>
    </source>
</reference>
<dbReference type="PANTHER" id="PTHR48100">
    <property type="entry name" value="BROAD-SPECIFICITY PHOSPHATASE YOR283W-RELATED"/>
    <property type="match status" value="1"/>
</dbReference>
<accession>A0A923E498</accession>
<dbReference type="RefSeq" id="WP_184452401.1">
    <property type="nucleotide sequence ID" value="NZ_JACHMK010000001.1"/>
</dbReference>
<proteinExistence type="predicted"/>
<dbReference type="Gene3D" id="3.40.50.1240">
    <property type="entry name" value="Phosphoglycerate mutase-like"/>
    <property type="match status" value="1"/>
</dbReference>
<dbReference type="SMART" id="SM00855">
    <property type="entry name" value="PGAM"/>
    <property type="match status" value="1"/>
</dbReference>
<dbReference type="EMBL" id="JACHMK010000001">
    <property type="protein sequence ID" value="MBB6334502.1"/>
    <property type="molecule type" value="Genomic_DNA"/>
</dbReference>
<dbReference type="GO" id="GO:0004619">
    <property type="term" value="F:phosphoglycerate mutase activity"/>
    <property type="evidence" value="ECO:0007669"/>
    <property type="project" value="UniProtKB-EC"/>
</dbReference>
<keyword evidence="4" id="KW-1185">Reference proteome</keyword>
<gene>
    <name evidence="3" type="ORF">HD592_001067</name>
</gene>
<dbReference type="EC" id="5.4.2.12" evidence="3"/>
<dbReference type="InterPro" id="IPR029033">
    <property type="entry name" value="His_PPase_superfam"/>
</dbReference>
<name>A0A923E498_9ACTO</name>
<dbReference type="PANTHER" id="PTHR48100:SF62">
    <property type="entry name" value="GLUCOSYL-3-PHOSPHOGLYCERATE PHOSPHATASE"/>
    <property type="match status" value="1"/>
</dbReference>
<keyword evidence="3" id="KW-0413">Isomerase</keyword>
<comment type="caution">
    <text evidence="3">The sequence shown here is derived from an EMBL/GenBank/DDBJ whole genome shotgun (WGS) entry which is preliminary data.</text>
</comment>
<feature type="active site" description="Tele-phosphohistidine intermediate" evidence="1">
    <location>
        <position position="19"/>
    </location>
</feature>
<dbReference type="GO" id="GO:0005737">
    <property type="term" value="C:cytoplasm"/>
    <property type="evidence" value="ECO:0007669"/>
    <property type="project" value="TreeGrafter"/>
</dbReference>
<dbReference type="Proteomes" id="UP000617426">
    <property type="component" value="Unassembled WGS sequence"/>
</dbReference>